<dbReference type="PANTHER" id="PTHR30328:SF54">
    <property type="entry name" value="HTH-TYPE TRANSCRIPTIONAL REPRESSOR SCO4008"/>
    <property type="match status" value="1"/>
</dbReference>
<dbReference type="AlphaFoldDB" id="A0A7V4WVT9"/>
<evidence type="ECO:0000259" key="3">
    <source>
        <dbReference type="PROSITE" id="PS50977"/>
    </source>
</evidence>
<reference evidence="4" key="1">
    <citation type="journal article" date="2020" name="mSystems">
        <title>Genome- and Community-Level Interaction Insights into Carbon Utilization and Element Cycling Functions of Hydrothermarchaeota in Hydrothermal Sediment.</title>
        <authorList>
            <person name="Zhou Z."/>
            <person name="Liu Y."/>
            <person name="Xu W."/>
            <person name="Pan J."/>
            <person name="Luo Z.H."/>
            <person name="Li M."/>
        </authorList>
    </citation>
    <scope>NUCLEOTIDE SEQUENCE [LARGE SCALE GENOMIC DNA]</scope>
    <source>
        <strain evidence="4">HyVt-577</strain>
    </source>
</reference>
<dbReference type="InterPro" id="IPR036271">
    <property type="entry name" value="Tet_transcr_reg_TetR-rel_C_sf"/>
</dbReference>
<sequence>MVNSLDKEELILKTAMDVFIEKGRHGAKMQEIADRAGINKALLHYYFRTKEKLYAKIFEYLINKNLSELFELFDADLPFADFLRFFISGYMDVINKNPKIPLFMLKELSEGGGTVKAILTNLRNSGKLDKNKIVKKIEQAVKDGEIAPVDPLQLIGTVIGSCLFFFIAEPIFKTIFIEEDNFDRQAFIEQRKEAVYQTILYGILPRGEQQ</sequence>
<dbReference type="InterPro" id="IPR050109">
    <property type="entry name" value="HTH-type_TetR-like_transc_reg"/>
</dbReference>
<proteinExistence type="predicted"/>
<dbReference type="SUPFAM" id="SSF46689">
    <property type="entry name" value="Homeodomain-like"/>
    <property type="match status" value="1"/>
</dbReference>
<organism evidence="4">
    <name type="scientific">Caldithrix abyssi</name>
    <dbReference type="NCBI Taxonomy" id="187145"/>
    <lineage>
        <taxon>Bacteria</taxon>
        <taxon>Pseudomonadati</taxon>
        <taxon>Calditrichota</taxon>
        <taxon>Calditrichia</taxon>
        <taxon>Calditrichales</taxon>
        <taxon>Calditrichaceae</taxon>
        <taxon>Caldithrix</taxon>
    </lineage>
</organism>
<dbReference type="SUPFAM" id="SSF48498">
    <property type="entry name" value="Tetracyclin repressor-like, C-terminal domain"/>
    <property type="match status" value="1"/>
</dbReference>
<gene>
    <name evidence="4" type="ORF">ENK44_08575</name>
</gene>
<dbReference type="Pfam" id="PF00440">
    <property type="entry name" value="TetR_N"/>
    <property type="match status" value="1"/>
</dbReference>
<dbReference type="InterPro" id="IPR009057">
    <property type="entry name" value="Homeodomain-like_sf"/>
</dbReference>
<evidence type="ECO:0000313" key="4">
    <source>
        <dbReference type="EMBL" id="HGY55741.1"/>
    </source>
</evidence>
<comment type="caution">
    <text evidence="4">The sequence shown here is derived from an EMBL/GenBank/DDBJ whole genome shotgun (WGS) entry which is preliminary data.</text>
</comment>
<feature type="DNA-binding region" description="H-T-H motif" evidence="2">
    <location>
        <begin position="28"/>
        <end position="47"/>
    </location>
</feature>
<dbReference type="Proteomes" id="UP000885779">
    <property type="component" value="Unassembled WGS sequence"/>
</dbReference>
<dbReference type="PROSITE" id="PS50977">
    <property type="entry name" value="HTH_TETR_2"/>
    <property type="match status" value="1"/>
</dbReference>
<accession>A0A7V4WVT9</accession>
<evidence type="ECO:0000256" key="1">
    <source>
        <dbReference type="ARBA" id="ARBA00023125"/>
    </source>
</evidence>
<name>A0A7V4WVT9_CALAY</name>
<keyword evidence="1 2" id="KW-0238">DNA-binding</keyword>
<dbReference type="InterPro" id="IPR001647">
    <property type="entry name" value="HTH_TetR"/>
</dbReference>
<dbReference type="GO" id="GO:0003677">
    <property type="term" value="F:DNA binding"/>
    <property type="evidence" value="ECO:0007669"/>
    <property type="project" value="UniProtKB-UniRule"/>
</dbReference>
<dbReference type="Gene3D" id="1.10.10.60">
    <property type="entry name" value="Homeodomain-like"/>
    <property type="match status" value="1"/>
</dbReference>
<dbReference type="Gene3D" id="1.10.357.10">
    <property type="entry name" value="Tetracycline Repressor, domain 2"/>
    <property type="match status" value="1"/>
</dbReference>
<evidence type="ECO:0000256" key="2">
    <source>
        <dbReference type="PROSITE-ProRule" id="PRU00335"/>
    </source>
</evidence>
<dbReference type="PRINTS" id="PR00455">
    <property type="entry name" value="HTHTETR"/>
</dbReference>
<protein>
    <submittedName>
        <fullName evidence="4">TetR family transcriptional regulator</fullName>
    </submittedName>
</protein>
<feature type="domain" description="HTH tetR-type" evidence="3">
    <location>
        <begin position="5"/>
        <end position="65"/>
    </location>
</feature>
<dbReference type="PANTHER" id="PTHR30328">
    <property type="entry name" value="TRANSCRIPTIONAL REPRESSOR"/>
    <property type="match status" value="1"/>
</dbReference>
<dbReference type="EMBL" id="DRQG01000081">
    <property type="protein sequence ID" value="HGY55741.1"/>
    <property type="molecule type" value="Genomic_DNA"/>
</dbReference>